<dbReference type="InterPro" id="IPR011335">
    <property type="entry name" value="Restrct_endonuc-II-like"/>
</dbReference>
<dbReference type="InterPro" id="IPR008538">
    <property type="entry name" value="Uma2"/>
</dbReference>
<evidence type="ECO:0000313" key="2">
    <source>
        <dbReference type="EMBL" id="ERT08185.1"/>
    </source>
</evidence>
<organism evidence="2 3">
    <name type="scientific">Lyngbya aestuarii BL J</name>
    <dbReference type="NCBI Taxonomy" id="1348334"/>
    <lineage>
        <taxon>Bacteria</taxon>
        <taxon>Bacillati</taxon>
        <taxon>Cyanobacteriota</taxon>
        <taxon>Cyanophyceae</taxon>
        <taxon>Oscillatoriophycideae</taxon>
        <taxon>Oscillatoriales</taxon>
        <taxon>Microcoleaceae</taxon>
        <taxon>Lyngbya</taxon>
    </lineage>
</organism>
<dbReference type="CDD" id="cd06260">
    <property type="entry name" value="DUF820-like"/>
    <property type="match status" value="1"/>
</dbReference>
<dbReference type="RefSeq" id="WP_023065611.1">
    <property type="nucleotide sequence ID" value="NZ_AUZM01000013.1"/>
</dbReference>
<evidence type="ECO:0000313" key="3">
    <source>
        <dbReference type="Proteomes" id="UP000017127"/>
    </source>
</evidence>
<accession>U7QM40</accession>
<gene>
    <name evidence="2" type="ORF">M595_1818</name>
</gene>
<dbReference type="Pfam" id="PF05685">
    <property type="entry name" value="Uma2"/>
    <property type="match status" value="1"/>
</dbReference>
<dbReference type="SUPFAM" id="SSF52980">
    <property type="entry name" value="Restriction endonuclease-like"/>
    <property type="match status" value="1"/>
</dbReference>
<dbReference type="InterPro" id="IPR012296">
    <property type="entry name" value="Nuclease_put_TT1808"/>
</dbReference>
<dbReference type="Gene3D" id="3.90.1570.10">
    <property type="entry name" value="tt1808, chain A"/>
    <property type="match status" value="1"/>
</dbReference>
<reference evidence="2 3" key="1">
    <citation type="journal article" date="2013" name="Front. Microbiol.">
        <title>Comparative genomic analyses of the cyanobacterium, Lyngbya aestuarii BL J, a powerful hydrogen producer.</title>
        <authorList>
            <person name="Kothari A."/>
            <person name="Vaughn M."/>
            <person name="Garcia-Pichel F."/>
        </authorList>
    </citation>
    <scope>NUCLEOTIDE SEQUENCE [LARGE SCALE GENOMIC DNA]</scope>
    <source>
        <strain evidence="2 3">BL J</strain>
    </source>
</reference>
<dbReference type="PATRIC" id="fig|1348334.3.peg.1772"/>
<dbReference type="PANTHER" id="PTHR34107:SF1">
    <property type="entry name" value="SLL0198 PROTEIN"/>
    <property type="match status" value="1"/>
</dbReference>
<proteinExistence type="predicted"/>
<feature type="domain" description="Putative restriction endonuclease" evidence="1">
    <location>
        <begin position="11"/>
        <end position="174"/>
    </location>
</feature>
<dbReference type="AlphaFoldDB" id="U7QM40"/>
<dbReference type="GO" id="GO:0004519">
    <property type="term" value="F:endonuclease activity"/>
    <property type="evidence" value="ECO:0007669"/>
    <property type="project" value="UniProtKB-KW"/>
</dbReference>
<dbReference type="Proteomes" id="UP000017127">
    <property type="component" value="Unassembled WGS sequence"/>
</dbReference>
<dbReference type="PANTHER" id="PTHR34107">
    <property type="entry name" value="SLL0198 PROTEIN-RELATED"/>
    <property type="match status" value="1"/>
</dbReference>
<keyword evidence="2" id="KW-0255">Endonuclease</keyword>
<dbReference type="OrthoDB" id="422405at2"/>
<keyword evidence="2" id="KW-0540">Nuclease</keyword>
<keyword evidence="3" id="KW-1185">Reference proteome</keyword>
<keyword evidence="2" id="KW-0378">Hydrolase</keyword>
<protein>
    <submittedName>
        <fullName evidence="2">Restriction endonuclease family protein</fullName>
    </submittedName>
</protein>
<comment type="caution">
    <text evidence="2">The sequence shown here is derived from an EMBL/GenBank/DDBJ whole genome shotgun (WGS) entry which is preliminary data.</text>
</comment>
<dbReference type="EMBL" id="AUZM01000013">
    <property type="protein sequence ID" value="ERT08185.1"/>
    <property type="molecule type" value="Genomic_DNA"/>
</dbReference>
<name>U7QM40_9CYAN</name>
<sequence length="186" mass="21064">MTVQTQNRLTLEEFLALPQDDITYEFVDGEALAKMSPKYFHSSLTGLLFILLQQGHQNRGRVGIEWSVKLKRGEKDWVPVPDLLYISYDRLNADWIENVACPVPPELAIEIISPEQSFGRMSEKAVDYIKAGVLRVWIIDPQDQSITIFYPDAPPEIKRGTAPIVDSILEGLELIPEQLFQQAGIP</sequence>
<evidence type="ECO:0000259" key="1">
    <source>
        <dbReference type="Pfam" id="PF05685"/>
    </source>
</evidence>